<accession>A0A2T1A5Y8</accession>
<dbReference type="PROSITE" id="PS00101">
    <property type="entry name" value="HEXAPEP_TRANSFERASES"/>
    <property type="match status" value="1"/>
</dbReference>
<dbReference type="EMBL" id="PVUE01000001">
    <property type="protein sequence ID" value="PRZ44011.1"/>
    <property type="molecule type" value="Genomic_DNA"/>
</dbReference>
<evidence type="ECO:0000256" key="2">
    <source>
        <dbReference type="ARBA" id="ARBA00022737"/>
    </source>
</evidence>
<keyword evidence="2" id="KW-0677">Repeat</keyword>
<evidence type="ECO:0000313" key="4">
    <source>
        <dbReference type="Proteomes" id="UP000237752"/>
    </source>
</evidence>
<evidence type="ECO:0000256" key="1">
    <source>
        <dbReference type="ARBA" id="ARBA00022679"/>
    </source>
</evidence>
<keyword evidence="4" id="KW-1185">Reference proteome</keyword>
<dbReference type="PANTHER" id="PTHR23416:SF78">
    <property type="entry name" value="LIPOPOLYSACCHARIDE BIOSYNTHESIS O-ACETYL TRANSFERASE WBBJ-RELATED"/>
    <property type="match status" value="1"/>
</dbReference>
<keyword evidence="1 3" id="KW-0808">Transferase</keyword>
<dbReference type="SUPFAM" id="SSF51161">
    <property type="entry name" value="Trimeric LpxA-like enzymes"/>
    <property type="match status" value="1"/>
</dbReference>
<dbReference type="PANTHER" id="PTHR23416">
    <property type="entry name" value="SIALIC ACID SYNTHASE-RELATED"/>
    <property type="match status" value="1"/>
</dbReference>
<dbReference type="Proteomes" id="UP000237752">
    <property type="component" value="Unassembled WGS sequence"/>
</dbReference>
<sequence length="196" mass="21390">MKSRRSRSRGREQFKAVEPLLATLERITVRLPRAAKEWAYGALRFRQSRASRAFRYVLLRTLTMSCGRLVDVRESVFLFSLKNLEIGNRVSIHPMCYIDASGGVRIGDDVSVAHGVTIMSTEHQFVDISVPIRDQPIEFVPVVINNDVWIGAGAKILAGVSVGHGSVVAAGAVVTRDVPPLMVVAGVPARVLGARS</sequence>
<dbReference type="InterPro" id="IPR018357">
    <property type="entry name" value="Hexapep_transf_CS"/>
</dbReference>
<comment type="caution">
    <text evidence="3">The sequence shown here is derived from an EMBL/GenBank/DDBJ whole genome shotgun (WGS) entry which is preliminary data.</text>
</comment>
<dbReference type="GO" id="GO:0016740">
    <property type="term" value="F:transferase activity"/>
    <property type="evidence" value="ECO:0007669"/>
    <property type="project" value="UniProtKB-KW"/>
</dbReference>
<dbReference type="Pfam" id="PF00132">
    <property type="entry name" value="Hexapep"/>
    <property type="match status" value="1"/>
</dbReference>
<protein>
    <submittedName>
        <fullName evidence="3">Acetyltransferase-like isoleucine patch superfamily enzyme</fullName>
    </submittedName>
</protein>
<dbReference type="Gene3D" id="2.160.10.10">
    <property type="entry name" value="Hexapeptide repeat proteins"/>
    <property type="match status" value="1"/>
</dbReference>
<gene>
    <name evidence="3" type="ORF">CLV47_101135</name>
</gene>
<organism evidence="3 4">
    <name type="scientific">Antricoccus suffuscus</name>
    <dbReference type="NCBI Taxonomy" id="1629062"/>
    <lineage>
        <taxon>Bacteria</taxon>
        <taxon>Bacillati</taxon>
        <taxon>Actinomycetota</taxon>
        <taxon>Actinomycetes</taxon>
        <taxon>Geodermatophilales</taxon>
        <taxon>Antricoccaceae</taxon>
        <taxon>Antricoccus</taxon>
    </lineage>
</organism>
<reference evidence="3 4" key="1">
    <citation type="submission" date="2018-03" db="EMBL/GenBank/DDBJ databases">
        <title>Genomic Encyclopedia of Archaeal and Bacterial Type Strains, Phase II (KMG-II): from individual species to whole genera.</title>
        <authorList>
            <person name="Goeker M."/>
        </authorList>
    </citation>
    <scope>NUCLEOTIDE SEQUENCE [LARGE SCALE GENOMIC DNA]</scope>
    <source>
        <strain evidence="3 4">DSM 100065</strain>
    </source>
</reference>
<dbReference type="InterPro" id="IPR051159">
    <property type="entry name" value="Hexapeptide_acetyltransf"/>
</dbReference>
<dbReference type="CDD" id="cd04647">
    <property type="entry name" value="LbH_MAT_like"/>
    <property type="match status" value="1"/>
</dbReference>
<dbReference type="AlphaFoldDB" id="A0A2T1A5Y8"/>
<evidence type="ECO:0000313" key="3">
    <source>
        <dbReference type="EMBL" id="PRZ44011.1"/>
    </source>
</evidence>
<dbReference type="InterPro" id="IPR011004">
    <property type="entry name" value="Trimer_LpxA-like_sf"/>
</dbReference>
<dbReference type="InterPro" id="IPR001451">
    <property type="entry name" value="Hexapep"/>
</dbReference>
<proteinExistence type="predicted"/>
<name>A0A2T1A5Y8_9ACTN</name>